<dbReference type="PANTHER" id="PTHR47662:SF1">
    <property type="entry name" value="RING-TYPE DOMAIN-CONTAINING PROTEIN"/>
    <property type="match status" value="1"/>
</dbReference>
<dbReference type="PANTHER" id="PTHR47662">
    <property type="entry name" value="RING-TYPE DOMAIN-CONTAINING PROTEIN"/>
    <property type="match status" value="1"/>
</dbReference>
<dbReference type="Gene3D" id="3.30.40.10">
    <property type="entry name" value="Zinc/RING finger domain, C3HC4 (zinc finger)"/>
    <property type="match status" value="1"/>
</dbReference>
<keyword evidence="1" id="KW-0479">Metal-binding</keyword>
<evidence type="ECO:0000256" key="2">
    <source>
        <dbReference type="SAM" id="Phobius"/>
    </source>
</evidence>
<dbReference type="SUPFAM" id="SSF57850">
    <property type="entry name" value="RING/U-box"/>
    <property type="match status" value="1"/>
</dbReference>
<evidence type="ECO:0000259" key="3">
    <source>
        <dbReference type="PROSITE" id="PS50089"/>
    </source>
</evidence>
<dbReference type="EMBL" id="BKCP01004960">
    <property type="protein sequence ID" value="GER35150.1"/>
    <property type="molecule type" value="Genomic_DNA"/>
</dbReference>
<evidence type="ECO:0000313" key="5">
    <source>
        <dbReference type="Proteomes" id="UP000325081"/>
    </source>
</evidence>
<dbReference type="SMART" id="SM00184">
    <property type="entry name" value="RING"/>
    <property type="match status" value="1"/>
</dbReference>
<dbReference type="AlphaFoldDB" id="A0A5A7PQS0"/>
<reference evidence="5" key="1">
    <citation type="journal article" date="2019" name="Curr. Biol.">
        <title>Genome Sequence of Striga asiatica Provides Insight into the Evolution of Plant Parasitism.</title>
        <authorList>
            <person name="Yoshida S."/>
            <person name="Kim S."/>
            <person name="Wafula E.K."/>
            <person name="Tanskanen J."/>
            <person name="Kim Y.M."/>
            <person name="Honaas L."/>
            <person name="Yang Z."/>
            <person name="Spallek T."/>
            <person name="Conn C.E."/>
            <person name="Ichihashi Y."/>
            <person name="Cheong K."/>
            <person name="Cui S."/>
            <person name="Der J.P."/>
            <person name="Gundlach H."/>
            <person name="Jiao Y."/>
            <person name="Hori C."/>
            <person name="Ishida J.K."/>
            <person name="Kasahara H."/>
            <person name="Kiba T."/>
            <person name="Kim M.S."/>
            <person name="Koo N."/>
            <person name="Laohavisit A."/>
            <person name="Lee Y.H."/>
            <person name="Lumba S."/>
            <person name="McCourt P."/>
            <person name="Mortimer J.C."/>
            <person name="Mutuku J.M."/>
            <person name="Nomura T."/>
            <person name="Sasaki-Sekimoto Y."/>
            <person name="Seto Y."/>
            <person name="Wang Y."/>
            <person name="Wakatake T."/>
            <person name="Sakakibara H."/>
            <person name="Demura T."/>
            <person name="Yamaguchi S."/>
            <person name="Yoneyama K."/>
            <person name="Manabe R.I."/>
            <person name="Nelson D.C."/>
            <person name="Schulman A.H."/>
            <person name="Timko M.P."/>
            <person name="dePamphilis C.W."/>
            <person name="Choi D."/>
            <person name="Shirasu K."/>
        </authorList>
    </citation>
    <scope>NUCLEOTIDE SEQUENCE [LARGE SCALE GENOMIC DNA]</scope>
    <source>
        <strain evidence="5">cv. UVA1</strain>
    </source>
</reference>
<name>A0A5A7PQS0_STRAF</name>
<dbReference type="Pfam" id="PF13639">
    <property type="entry name" value="zf-RING_2"/>
    <property type="match status" value="1"/>
</dbReference>
<keyword evidence="2" id="KW-0812">Transmembrane</keyword>
<evidence type="ECO:0000256" key="1">
    <source>
        <dbReference type="PROSITE-ProRule" id="PRU00175"/>
    </source>
</evidence>
<keyword evidence="1" id="KW-0863">Zinc-finger</keyword>
<feature type="domain" description="RING-type" evidence="3">
    <location>
        <begin position="74"/>
        <end position="116"/>
    </location>
</feature>
<keyword evidence="2" id="KW-1133">Transmembrane helix</keyword>
<evidence type="ECO:0000313" key="4">
    <source>
        <dbReference type="EMBL" id="GER35150.1"/>
    </source>
</evidence>
<organism evidence="4 5">
    <name type="scientific">Striga asiatica</name>
    <name type="common">Asiatic witchweed</name>
    <name type="synonym">Buchnera asiatica</name>
    <dbReference type="NCBI Taxonomy" id="4170"/>
    <lineage>
        <taxon>Eukaryota</taxon>
        <taxon>Viridiplantae</taxon>
        <taxon>Streptophyta</taxon>
        <taxon>Embryophyta</taxon>
        <taxon>Tracheophyta</taxon>
        <taxon>Spermatophyta</taxon>
        <taxon>Magnoliopsida</taxon>
        <taxon>eudicotyledons</taxon>
        <taxon>Gunneridae</taxon>
        <taxon>Pentapetalae</taxon>
        <taxon>asterids</taxon>
        <taxon>lamiids</taxon>
        <taxon>Lamiales</taxon>
        <taxon>Orobanchaceae</taxon>
        <taxon>Buchnereae</taxon>
        <taxon>Striga</taxon>
    </lineage>
</organism>
<dbReference type="OrthoDB" id="8062037at2759"/>
<dbReference type="Proteomes" id="UP000325081">
    <property type="component" value="Unassembled WGS sequence"/>
</dbReference>
<protein>
    <submittedName>
        <fullName evidence="4">RING/U-box superfamily protein</fullName>
    </submittedName>
</protein>
<keyword evidence="5" id="KW-1185">Reference proteome</keyword>
<dbReference type="InterPro" id="IPR001841">
    <property type="entry name" value="Znf_RING"/>
</dbReference>
<gene>
    <name evidence="4" type="ORF">STAS_11405</name>
</gene>
<sequence length="156" mass="17972">MATISQFLISIFNSTVIFFSTLFLELAVFALDTAKTSARKKSTEVNQLLEIVGQCLPEHEYKVELGFEVYDEECRVCLSCFEEGEKVRKLTCRHTFHKECIDTWLQRESATCPLCRAVVLPPEMVAGRRNLEYDDGDEEVMVLYALHGNLLRFFFV</sequence>
<keyword evidence="2" id="KW-0472">Membrane</keyword>
<comment type="caution">
    <text evidence="4">The sequence shown here is derived from an EMBL/GenBank/DDBJ whole genome shotgun (WGS) entry which is preliminary data.</text>
</comment>
<keyword evidence="1" id="KW-0862">Zinc</keyword>
<proteinExistence type="predicted"/>
<accession>A0A5A7PQS0</accession>
<dbReference type="GO" id="GO:0008270">
    <property type="term" value="F:zinc ion binding"/>
    <property type="evidence" value="ECO:0007669"/>
    <property type="project" value="UniProtKB-KW"/>
</dbReference>
<dbReference type="PROSITE" id="PS50089">
    <property type="entry name" value="ZF_RING_2"/>
    <property type="match status" value="1"/>
</dbReference>
<dbReference type="InterPro" id="IPR013083">
    <property type="entry name" value="Znf_RING/FYVE/PHD"/>
</dbReference>
<feature type="transmembrane region" description="Helical" evidence="2">
    <location>
        <begin position="6"/>
        <end position="31"/>
    </location>
</feature>